<evidence type="ECO:0000256" key="4">
    <source>
        <dbReference type="ARBA" id="ARBA00019900"/>
    </source>
</evidence>
<dbReference type="GO" id="GO:0046872">
    <property type="term" value="F:metal ion binding"/>
    <property type="evidence" value="ECO:0007669"/>
    <property type="project" value="UniProtKB-KW"/>
</dbReference>
<comment type="cofactor">
    <cofactor evidence="2">
        <name>Mg(2+)</name>
        <dbReference type="ChEBI" id="CHEBI:18420"/>
    </cofactor>
</comment>
<dbReference type="FunFam" id="3.30.1520.20:FF:000001">
    <property type="entry name" value="Exodeoxyribonuclease I"/>
    <property type="match status" value="1"/>
</dbReference>
<dbReference type="InterPro" id="IPR036397">
    <property type="entry name" value="RNaseH_sf"/>
</dbReference>
<keyword evidence="7" id="KW-0227">DNA damage</keyword>
<evidence type="ECO:0000313" key="18">
    <source>
        <dbReference type="Proteomes" id="UP000546173"/>
    </source>
</evidence>
<dbReference type="InterPro" id="IPR012337">
    <property type="entry name" value="RNaseH-like_sf"/>
</dbReference>
<evidence type="ECO:0000256" key="12">
    <source>
        <dbReference type="ARBA" id="ARBA00023204"/>
    </source>
</evidence>
<feature type="domain" description="ExoI SH3-like" evidence="15">
    <location>
        <begin position="257"/>
        <end position="410"/>
    </location>
</feature>
<dbReference type="PROSITE" id="PS51784">
    <property type="entry name" value="EXOI_SH3"/>
    <property type="match status" value="1"/>
</dbReference>
<comment type="catalytic activity">
    <reaction evidence="1">
        <text>Exonucleolytic cleavage in the 3'- to 5'-direction to yield nucleoside 5'-phosphates.</text>
        <dbReference type="EC" id="3.1.11.1"/>
    </reaction>
</comment>
<sequence length="541" mass="61144">MKSAWPIGAVGRSGGGFSNAFSAGWIASAWRCFGAGAEAARQPWPHAGQGSTLSRNCAQDTSVTSSIFWYDYETTGINPRCDRPLQVAGIRTDADLNEIAAPVNLYCQPSDDILPHPAACMITGITPQRLADRGLSEADFMTRVHAQLAMPGTCGAGYNTLRFDDEMTRYSLYRNFFDPYGREWQGGNSRWDLIDVVRAAYALRPEGIHWPQVDGRASMRLELLTAANGIDHGQAHDALSDVRATIALARLIRQCQPRLYDWLFQLRGKQRVQENIQLLQPLVHVSGQFGAARRYAAVVLPLAWHPKNRNALIVYDLAHDPQPLIEQSIEVLQERLYKRREDLAEGEAPLPLKLLHINRCPVIAPLGVLRDEDWQRLNLDKPLYQARAMRLCDAQPQWHYKLSPLYQAQAFSESVDPEQQLYDGFIGDRDRLLCERIRTLDPEQLATAQWVFDDERLPELLFRYRARNFPHTLNPLETQRWLQFCQQRLSDPLLGAPNTLQGFNAALVDCMVKADPAQTQVLNHWQTYAQALAARLGLQPT</sequence>
<protein>
    <recommendedName>
        <fullName evidence="4">Exodeoxyribonuclease I</fullName>
        <ecNumber evidence="3">3.1.11.1</ecNumber>
    </recommendedName>
    <alternativeName>
        <fullName evidence="13">DNA deoxyribophosphodiesterase</fullName>
    </alternativeName>
</protein>
<evidence type="ECO:0000256" key="14">
    <source>
        <dbReference type="ARBA" id="ARBA00046792"/>
    </source>
</evidence>
<keyword evidence="10" id="KW-0460">Magnesium</keyword>
<comment type="caution">
    <text evidence="17">The sequence shown here is derived from an EMBL/GenBank/DDBJ whole genome shotgun (WGS) entry which is preliminary data.</text>
</comment>
<evidence type="ECO:0000256" key="10">
    <source>
        <dbReference type="ARBA" id="ARBA00022842"/>
    </source>
</evidence>
<dbReference type="InterPro" id="IPR013620">
    <property type="entry name" value="Exonuc_1_SH3"/>
</dbReference>
<dbReference type="InterPro" id="IPR058561">
    <property type="entry name" value="Exonuc_1_C"/>
</dbReference>
<evidence type="ECO:0000256" key="7">
    <source>
        <dbReference type="ARBA" id="ARBA00022763"/>
    </source>
</evidence>
<dbReference type="NCBIfam" id="NF008746">
    <property type="entry name" value="PRK11779.1"/>
    <property type="match status" value="1"/>
</dbReference>
<evidence type="ECO:0000256" key="9">
    <source>
        <dbReference type="ARBA" id="ARBA00022839"/>
    </source>
</evidence>
<dbReference type="InterPro" id="IPR013520">
    <property type="entry name" value="Ribonucl_H"/>
</dbReference>
<evidence type="ECO:0000259" key="16">
    <source>
        <dbReference type="PROSITE" id="PS51785"/>
    </source>
</evidence>
<dbReference type="SMART" id="SM00479">
    <property type="entry name" value="EXOIII"/>
    <property type="match status" value="1"/>
</dbReference>
<keyword evidence="6" id="KW-0479">Metal-binding</keyword>
<keyword evidence="8 17" id="KW-0378">Hydrolase</keyword>
<keyword evidence="5" id="KW-0540">Nuclease</keyword>
<dbReference type="Pfam" id="PF00929">
    <property type="entry name" value="RNase_T"/>
    <property type="match status" value="1"/>
</dbReference>
<evidence type="ECO:0000256" key="3">
    <source>
        <dbReference type="ARBA" id="ARBA00012108"/>
    </source>
</evidence>
<dbReference type="FunFam" id="3.30.420.10:FF:000033">
    <property type="entry name" value="Exodeoxyribonuclease I"/>
    <property type="match status" value="1"/>
</dbReference>
<keyword evidence="12" id="KW-0234">DNA repair</keyword>
<evidence type="ECO:0000256" key="2">
    <source>
        <dbReference type="ARBA" id="ARBA00001946"/>
    </source>
</evidence>
<dbReference type="EMBL" id="JACMYH010000001">
    <property type="protein sequence ID" value="MBC2678343.1"/>
    <property type="molecule type" value="Genomic_DNA"/>
</dbReference>
<gene>
    <name evidence="17" type="primary">sbcB</name>
    <name evidence="17" type="ORF">H7993_08080</name>
</gene>
<dbReference type="InterPro" id="IPR034747">
    <property type="entry name" value="EXOI_SH3"/>
</dbReference>
<dbReference type="GO" id="GO:0003677">
    <property type="term" value="F:DNA binding"/>
    <property type="evidence" value="ECO:0007669"/>
    <property type="project" value="UniProtKB-KW"/>
</dbReference>
<dbReference type="Gene3D" id="3.30.420.10">
    <property type="entry name" value="Ribonuclease H-like superfamily/Ribonuclease H"/>
    <property type="match status" value="1"/>
</dbReference>
<dbReference type="InterPro" id="IPR038649">
    <property type="entry name" value="EXOI_SH3_sf"/>
</dbReference>
<reference evidence="17 18" key="1">
    <citation type="submission" date="2020-08" db="EMBL/GenBank/DDBJ databases">
        <title>Pseudomonas sp. nov.</title>
        <authorList>
            <person name="Gieschler S."/>
            <person name="Fiedler G."/>
            <person name="Brinks E."/>
            <person name="Boehnlein C."/>
            <person name="Franz C.M.A.P."/>
            <person name="Kabisch J."/>
        </authorList>
    </citation>
    <scope>NUCLEOTIDE SEQUENCE [LARGE SCALE GENOMIC DNA]</scope>
    <source>
        <strain evidence="17 18">MBT-2</strain>
    </source>
</reference>
<evidence type="ECO:0000256" key="5">
    <source>
        <dbReference type="ARBA" id="ARBA00022722"/>
    </source>
</evidence>
<dbReference type="GO" id="GO:0008310">
    <property type="term" value="F:single-stranded DNA 3'-5' DNA exonuclease activity"/>
    <property type="evidence" value="ECO:0007669"/>
    <property type="project" value="UniProtKB-EC"/>
</dbReference>
<dbReference type="Pfam" id="PF08411">
    <property type="entry name" value="ExoI_SH3"/>
    <property type="match status" value="1"/>
</dbReference>
<evidence type="ECO:0000313" key="17">
    <source>
        <dbReference type="EMBL" id="MBC2678343.1"/>
    </source>
</evidence>
<evidence type="ECO:0000256" key="8">
    <source>
        <dbReference type="ARBA" id="ARBA00022801"/>
    </source>
</evidence>
<evidence type="ECO:0000256" key="11">
    <source>
        <dbReference type="ARBA" id="ARBA00023125"/>
    </source>
</evidence>
<keyword evidence="9" id="KW-0269">Exonuclease</keyword>
<accession>A0A7X1KT78</accession>
<evidence type="ECO:0000259" key="15">
    <source>
        <dbReference type="PROSITE" id="PS51784"/>
    </source>
</evidence>
<keyword evidence="18" id="KW-1185">Reference proteome</keyword>
<dbReference type="AlphaFoldDB" id="A0A7X1KT78"/>
<keyword evidence="11" id="KW-0238">DNA-binding</keyword>
<dbReference type="FunFam" id="1.20.1280.70:FF:000001">
    <property type="entry name" value="Exodeoxyribonuclease I"/>
    <property type="match status" value="1"/>
</dbReference>
<proteinExistence type="predicted"/>
<dbReference type="Gene3D" id="1.20.1280.70">
    <property type="entry name" value="Exonuclease ExoI, domain 3"/>
    <property type="match status" value="1"/>
</dbReference>
<dbReference type="Proteomes" id="UP000546173">
    <property type="component" value="Unassembled WGS sequence"/>
</dbReference>
<feature type="domain" description="ExoI C-terminal" evidence="16">
    <location>
        <begin position="413"/>
        <end position="533"/>
    </location>
</feature>
<dbReference type="EC" id="3.1.11.1" evidence="3"/>
<dbReference type="GO" id="GO:0006281">
    <property type="term" value="P:DNA repair"/>
    <property type="evidence" value="ECO:0007669"/>
    <property type="project" value="UniProtKB-KW"/>
</dbReference>
<comment type="subunit">
    <text evidence="14">Monomer. Interacts with ssb (via C-terminus); this interaction stimulates the exonuclease activity by recruiting the enzyme to its substrate.</text>
</comment>
<organism evidence="17 18">
    <name type="scientific">Pseudomonas baltica</name>
    <dbReference type="NCBI Taxonomy" id="2762576"/>
    <lineage>
        <taxon>Bacteria</taxon>
        <taxon>Pseudomonadati</taxon>
        <taxon>Pseudomonadota</taxon>
        <taxon>Gammaproteobacteria</taxon>
        <taxon>Pseudomonadales</taxon>
        <taxon>Pseudomonadaceae</taxon>
        <taxon>Pseudomonas</taxon>
    </lineage>
</organism>
<evidence type="ECO:0000256" key="13">
    <source>
        <dbReference type="ARBA" id="ARBA00031220"/>
    </source>
</evidence>
<dbReference type="PROSITE" id="PS51785">
    <property type="entry name" value="EXOI_C"/>
    <property type="match status" value="1"/>
</dbReference>
<dbReference type="Gene3D" id="3.30.1520.20">
    <property type="entry name" value="Exonuclease ExoI, domain 2"/>
    <property type="match status" value="1"/>
</dbReference>
<evidence type="ECO:0000256" key="6">
    <source>
        <dbReference type="ARBA" id="ARBA00022723"/>
    </source>
</evidence>
<evidence type="ECO:0000256" key="1">
    <source>
        <dbReference type="ARBA" id="ARBA00000563"/>
    </source>
</evidence>
<name>A0A7X1KT78_9PSED</name>
<dbReference type="CDD" id="cd06138">
    <property type="entry name" value="ExoI_N"/>
    <property type="match status" value="1"/>
</dbReference>
<dbReference type="Pfam" id="PF26016">
    <property type="entry name" value="ExoI_C"/>
    <property type="match status" value="1"/>
</dbReference>
<dbReference type="SUPFAM" id="SSF53098">
    <property type="entry name" value="Ribonuclease H-like"/>
    <property type="match status" value="1"/>
</dbReference>